<feature type="region of interest" description="Disordered" evidence="1">
    <location>
        <begin position="37"/>
        <end position="130"/>
    </location>
</feature>
<sequence>MWYMRNIYLIAKKRITPIYLTDEVFEHYKRMRATDEAFKKKSEQMSTNKKSEVGGSATGVGRALAGTPKVARNIAEGANGKTRTNVERQNGTPSRKWRDVGLTPPSPVTKRSGPQSDDQPGHLTMEITPF</sequence>
<evidence type="ECO:0000313" key="3">
    <source>
        <dbReference type="Proteomes" id="UP001420932"/>
    </source>
</evidence>
<comment type="caution">
    <text evidence="2">The sequence shown here is derived from an EMBL/GenBank/DDBJ whole genome shotgun (WGS) entry which is preliminary data.</text>
</comment>
<organism evidence="2 3">
    <name type="scientific">Stephania yunnanensis</name>
    <dbReference type="NCBI Taxonomy" id="152371"/>
    <lineage>
        <taxon>Eukaryota</taxon>
        <taxon>Viridiplantae</taxon>
        <taxon>Streptophyta</taxon>
        <taxon>Embryophyta</taxon>
        <taxon>Tracheophyta</taxon>
        <taxon>Spermatophyta</taxon>
        <taxon>Magnoliopsida</taxon>
        <taxon>Ranunculales</taxon>
        <taxon>Menispermaceae</taxon>
        <taxon>Menispermoideae</taxon>
        <taxon>Cissampelideae</taxon>
        <taxon>Stephania</taxon>
    </lineage>
</organism>
<feature type="compositionally biased region" description="Polar residues" evidence="1">
    <location>
        <begin position="81"/>
        <end position="93"/>
    </location>
</feature>
<accession>A0AAP0JYW9</accession>
<name>A0AAP0JYW9_9MAGN</name>
<dbReference type="AlphaFoldDB" id="A0AAP0JYW9"/>
<gene>
    <name evidence="2" type="ORF">Syun_012146</name>
</gene>
<keyword evidence="3" id="KW-1185">Reference proteome</keyword>
<dbReference type="Proteomes" id="UP001420932">
    <property type="component" value="Unassembled WGS sequence"/>
</dbReference>
<protein>
    <submittedName>
        <fullName evidence="2">Uncharacterized protein</fullName>
    </submittedName>
</protein>
<proteinExistence type="predicted"/>
<reference evidence="2 3" key="1">
    <citation type="submission" date="2024-01" db="EMBL/GenBank/DDBJ databases">
        <title>Genome assemblies of Stephania.</title>
        <authorList>
            <person name="Yang L."/>
        </authorList>
    </citation>
    <scope>NUCLEOTIDE SEQUENCE [LARGE SCALE GENOMIC DNA]</scope>
    <source>
        <strain evidence="2">YNDBR</strain>
        <tissue evidence="2">Leaf</tissue>
    </source>
</reference>
<evidence type="ECO:0000256" key="1">
    <source>
        <dbReference type="SAM" id="MobiDB-lite"/>
    </source>
</evidence>
<evidence type="ECO:0000313" key="2">
    <source>
        <dbReference type="EMBL" id="KAK9142746.1"/>
    </source>
</evidence>
<dbReference type="EMBL" id="JBBNAF010000005">
    <property type="protein sequence ID" value="KAK9142746.1"/>
    <property type="molecule type" value="Genomic_DNA"/>
</dbReference>